<comment type="subcellular location">
    <subcellularLocation>
        <location evidence="1 12">Nucleus</location>
    </subcellularLocation>
</comment>
<dbReference type="InterPro" id="IPR027417">
    <property type="entry name" value="P-loop_NTPase"/>
</dbReference>
<evidence type="ECO:0000256" key="6">
    <source>
        <dbReference type="ARBA" id="ARBA00022806"/>
    </source>
</evidence>
<evidence type="ECO:0000256" key="7">
    <source>
        <dbReference type="ARBA" id="ARBA00022840"/>
    </source>
</evidence>
<dbReference type="GO" id="GO:0003688">
    <property type="term" value="F:DNA replication origin binding"/>
    <property type="evidence" value="ECO:0007669"/>
    <property type="project" value="UniProtKB-UniRule"/>
</dbReference>
<dbReference type="EMBL" id="KN880522">
    <property type="protein sequence ID" value="KIY67588.1"/>
    <property type="molecule type" value="Genomic_DNA"/>
</dbReference>
<dbReference type="GO" id="GO:0043596">
    <property type="term" value="C:nuclear replication fork"/>
    <property type="evidence" value="ECO:0007669"/>
    <property type="project" value="UniProtKB-ARBA"/>
</dbReference>
<protein>
    <recommendedName>
        <fullName evidence="12">DNA replication licensing factor MCM5</fullName>
        <ecNumber evidence="12">3.6.4.12</ecNumber>
    </recommendedName>
</protein>
<dbReference type="SUPFAM" id="SSF52540">
    <property type="entry name" value="P-loop containing nucleoside triphosphate hydrolases"/>
    <property type="match status" value="1"/>
</dbReference>
<dbReference type="Pfam" id="PF21933">
    <property type="entry name" value="MCM5_C"/>
    <property type="match status" value="1"/>
</dbReference>
<dbReference type="GO" id="GO:0043138">
    <property type="term" value="F:3'-5' DNA helicase activity"/>
    <property type="evidence" value="ECO:0007669"/>
    <property type="project" value="TreeGrafter"/>
</dbReference>
<evidence type="ECO:0000256" key="1">
    <source>
        <dbReference type="ARBA" id="ARBA00004123"/>
    </source>
</evidence>
<evidence type="ECO:0000256" key="8">
    <source>
        <dbReference type="ARBA" id="ARBA00023125"/>
    </source>
</evidence>
<keyword evidence="15" id="KW-1185">Reference proteome</keyword>
<dbReference type="PANTHER" id="PTHR11630">
    <property type="entry name" value="DNA REPLICATION LICENSING FACTOR MCM FAMILY MEMBER"/>
    <property type="match status" value="1"/>
</dbReference>
<organism evidence="14 15">
    <name type="scientific">Cylindrobasidium torrendii FP15055 ss-10</name>
    <dbReference type="NCBI Taxonomy" id="1314674"/>
    <lineage>
        <taxon>Eukaryota</taxon>
        <taxon>Fungi</taxon>
        <taxon>Dikarya</taxon>
        <taxon>Basidiomycota</taxon>
        <taxon>Agaricomycotina</taxon>
        <taxon>Agaricomycetes</taxon>
        <taxon>Agaricomycetidae</taxon>
        <taxon>Agaricales</taxon>
        <taxon>Marasmiineae</taxon>
        <taxon>Physalacriaceae</taxon>
        <taxon>Cylindrobasidium</taxon>
    </lineage>
</organism>
<dbReference type="SUPFAM" id="SSF50249">
    <property type="entry name" value="Nucleic acid-binding proteins"/>
    <property type="match status" value="1"/>
</dbReference>
<name>A0A0D7BAK4_9AGAR</name>
<feature type="domain" description="MCM C-terminal AAA(+) ATPase" evidence="13">
    <location>
        <begin position="338"/>
        <end position="544"/>
    </location>
</feature>
<dbReference type="GO" id="GO:0005524">
    <property type="term" value="F:ATP binding"/>
    <property type="evidence" value="ECO:0007669"/>
    <property type="project" value="UniProtKB-UniRule"/>
</dbReference>
<dbReference type="InterPro" id="IPR018525">
    <property type="entry name" value="MCM_CS"/>
</dbReference>
<dbReference type="GO" id="GO:0042555">
    <property type="term" value="C:MCM complex"/>
    <property type="evidence" value="ECO:0007669"/>
    <property type="project" value="UniProtKB-UniRule"/>
</dbReference>
<dbReference type="GO" id="GO:0031261">
    <property type="term" value="C:DNA replication preinitiation complex"/>
    <property type="evidence" value="ECO:0007669"/>
    <property type="project" value="UniProtKB-ARBA"/>
</dbReference>
<dbReference type="InterPro" id="IPR008048">
    <property type="entry name" value="MCM5"/>
</dbReference>
<sequence length="741" mass="81651">MSWDTGRVYNVSVHQGLPPVSADAPSEVEKSLLDFLLSYRVGGAFIYRDKLHANLLLKQNVLEVDLGHVNLYQEELAHAIQERPADILPLFENAATRAAKNILFPLASQGEKDAEEIANTINKVQITLRSSLNLLQFRELTADTINKLVRVPGIVISASVLSARATKLTLQCRSCRHVKIIFPTGGIGGVGGGSDRGLPRRCEGEAVEGERKDCGMDPYLIMHSKSSFADQQALKLQEAPDMVPVGDLPKHMLLSTDRHLTGKVVPGSRVIATGIYSTYSAAKEKGVGAAATRRPYLRVLHLETMSPASGGAGYNPFGLQFTPEEEEEFQQMSRSDGFYERFAKSVGPSIYGSLDIKKAITCLLFGGSKKVLPDGMRLRGDINVLLLGDPGTAKSQLLKFVEKVAPIAVYTSGKGSSAAGLTASVQRDTQSREFYLEGGAMVLADTGVVCIDEFDKMRDEDRVAIHEAMEQQTISIAKAGITTVLNTRTSVLAAANPVFGRYDEGRSPGENIDFQTTILSRFDMIFIVKDTHDETRDRTIAKHVLNVHMNRPNEVGDGEGELPLDQMKRYIAYCKHKCAPRLSPEAQEMLSSHFVSLRKQVQQVELDNDERSSIPITVRQLEAIIRISESLAKMTLSPTVANHHVEEAIRLFKFSTMDAVAAGSADGMSRGQLNEEMTNIEKEIRRRLPVGWSTSYQSLVRDFVSQRGYSSHALERTIFVLEKRDVIKLTGQKKVVHRIGV</sequence>
<dbReference type="InterPro" id="IPR012340">
    <property type="entry name" value="NA-bd_OB-fold"/>
</dbReference>
<dbReference type="EC" id="3.6.4.12" evidence="12"/>
<dbReference type="GO" id="GO:0016887">
    <property type="term" value="F:ATP hydrolysis activity"/>
    <property type="evidence" value="ECO:0007669"/>
    <property type="project" value="RHEA"/>
</dbReference>
<dbReference type="Pfam" id="PF14551">
    <property type="entry name" value="MCM_N"/>
    <property type="match status" value="1"/>
</dbReference>
<evidence type="ECO:0000256" key="9">
    <source>
        <dbReference type="ARBA" id="ARBA00023242"/>
    </source>
</evidence>
<evidence type="ECO:0000313" key="15">
    <source>
        <dbReference type="Proteomes" id="UP000054007"/>
    </source>
</evidence>
<dbReference type="Pfam" id="PF00493">
    <property type="entry name" value="MCM"/>
    <property type="match status" value="1"/>
</dbReference>
<evidence type="ECO:0000256" key="5">
    <source>
        <dbReference type="ARBA" id="ARBA00022801"/>
    </source>
</evidence>
<keyword evidence="8 11" id="KW-0238">DNA-binding</keyword>
<dbReference type="PROSITE" id="PS50051">
    <property type="entry name" value="MCM_2"/>
    <property type="match status" value="1"/>
</dbReference>
<dbReference type="STRING" id="1314674.A0A0D7BAK4"/>
<dbReference type="PRINTS" id="PR01661">
    <property type="entry name" value="MCMPROTEIN5"/>
</dbReference>
<comment type="catalytic activity">
    <reaction evidence="12">
        <text>ATP + H2O = ADP + phosphate + H(+)</text>
        <dbReference type="Rhea" id="RHEA:13065"/>
        <dbReference type="ChEBI" id="CHEBI:15377"/>
        <dbReference type="ChEBI" id="CHEBI:15378"/>
        <dbReference type="ChEBI" id="CHEBI:30616"/>
        <dbReference type="ChEBI" id="CHEBI:43474"/>
        <dbReference type="ChEBI" id="CHEBI:456216"/>
        <dbReference type="EC" id="3.6.4.12"/>
    </reaction>
</comment>
<keyword evidence="6 12" id="KW-0347">Helicase</keyword>
<dbReference type="PROSITE" id="PS00847">
    <property type="entry name" value="MCM_1"/>
    <property type="match status" value="1"/>
</dbReference>
<dbReference type="GO" id="GO:0017116">
    <property type="term" value="F:single-stranded DNA helicase activity"/>
    <property type="evidence" value="ECO:0007669"/>
    <property type="project" value="TreeGrafter"/>
</dbReference>
<keyword evidence="4 11" id="KW-0547">Nucleotide-binding</keyword>
<dbReference type="Gene3D" id="2.40.50.140">
    <property type="entry name" value="Nucleic acid-binding proteins"/>
    <property type="match status" value="1"/>
</dbReference>
<dbReference type="Proteomes" id="UP000054007">
    <property type="component" value="Unassembled WGS sequence"/>
</dbReference>
<keyword evidence="10 12" id="KW-0131">Cell cycle</keyword>
<dbReference type="GO" id="GO:0000727">
    <property type="term" value="P:double-strand break repair via break-induced replication"/>
    <property type="evidence" value="ECO:0007669"/>
    <property type="project" value="TreeGrafter"/>
</dbReference>
<dbReference type="Pfam" id="PF17207">
    <property type="entry name" value="MCM_OB"/>
    <property type="match status" value="1"/>
</dbReference>
<evidence type="ECO:0000256" key="2">
    <source>
        <dbReference type="ARBA" id="ARBA00008010"/>
    </source>
</evidence>
<dbReference type="OrthoDB" id="10036721at2759"/>
<proteinExistence type="inferred from homology"/>
<gene>
    <name evidence="14" type="ORF">CYLTODRAFT_375775</name>
</gene>
<dbReference type="SMART" id="SM00350">
    <property type="entry name" value="MCM"/>
    <property type="match status" value="1"/>
</dbReference>
<dbReference type="Gene3D" id="3.30.1640.10">
    <property type="entry name" value="mini-chromosome maintenance (MCM) complex, chain A, domain 1"/>
    <property type="match status" value="1"/>
</dbReference>
<keyword evidence="9 12" id="KW-0539">Nucleus</keyword>
<evidence type="ECO:0000256" key="12">
    <source>
        <dbReference type="RuleBase" id="RU368063"/>
    </source>
</evidence>
<comment type="function">
    <text evidence="12">Acts as component of the MCM2-7 complex (MCM complex) which is the replicative helicase essential for 'once per cell cycle' DNA replication initiation and elongation in eukaryotic cells. The active ATPase sites in the MCM2-7 ring are formed through the interaction surfaces of two neighboring subunits such that a critical structure of a conserved arginine finger motif is provided in trans relative to the ATP-binding site of the Walker A box of the adjacent subunit. The six ATPase active sites, however, are likely to contribute differentially to the complex helicase activity.</text>
</comment>
<dbReference type="PANTHER" id="PTHR11630:SF42">
    <property type="entry name" value="DNA REPLICATION LICENSING FACTOR MCM5"/>
    <property type="match status" value="1"/>
</dbReference>
<evidence type="ECO:0000259" key="13">
    <source>
        <dbReference type="PROSITE" id="PS50051"/>
    </source>
</evidence>
<dbReference type="InterPro" id="IPR001208">
    <property type="entry name" value="MCM_dom"/>
</dbReference>
<comment type="similarity">
    <text evidence="2 11">Belongs to the MCM family.</text>
</comment>
<reference evidence="14 15" key="1">
    <citation type="journal article" date="2015" name="Fungal Genet. Biol.">
        <title>Evolution of novel wood decay mechanisms in Agaricales revealed by the genome sequences of Fistulina hepatica and Cylindrobasidium torrendii.</title>
        <authorList>
            <person name="Floudas D."/>
            <person name="Held B.W."/>
            <person name="Riley R."/>
            <person name="Nagy L.G."/>
            <person name="Koehler G."/>
            <person name="Ransdell A.S."/>
            <person name="Younus H."/>
            <person name="Chow J."/>
            <person name="Chiniquy J."/>
            <person name="Lipzen A."/>
            <person name="Tritt A."/>
            <person name="Sun H."/>
            <person name="Haridas S."/>
            <person name="LaButti K."/>
            <person name="Ohm R.A."/>
            <person name="Kues U."/>
            <person name="Blanchette R.A."/>
            <person name="Grigoriev I.V."/>
            <person name="Minto R.E."/>
            <person name="Hibbett D.S."/>
        </authorList>
    </citation>
    <scope>NUCLEOTIDE SEQUENCE [LARGE SCALE GENOMIC DNA]</scope>
    <source>
        <strain evidence="14 15">FP15055 ss-10</strain>
    </source>
</reference>
<dbReference type="GO" id="GO:0003697">
    <property type="term" value="F:single-stranded DNA binding"/>
    <property type="evidence" value="ECO:0007669"/>
    <property type="project" value="TreeGrafter"/>
</dbReference>
<evidence type="ECO:0000313" key="14">
    <source>
        <dbReference type="EMBL" id="KIY67588.1"/>
    </source>
</evidence>
<dbReference type="InterPro" id="IPR041562">
    <property type="entry name" value="MCM_lid"/>
</dbReference>
<accession>A0A0D7BAK4</accession>
<dbReference type="PRINTS" id="PR01657">
    <property type="entry name" value="MCMFAMILY"/>
</dbReference>
<dbReference type="Gene3D" id="3.40.50.300">
    <property type="entry name" value="P-loop containing nucleotide triphosphate hydrolases"/>
    <property type="match status" value="1"/>
</dbReference>
<dbReference type="CDD" id="cd17756">
    <property type="entry name" value="MCM5"/>
    <property type="match status" value="1"/>
</dbReference>
<evidence type="ECO:0000256" key="10">
    <source>
        <dbReference type="ARBA" id="ARBA00023306"/>
    </source>
</evidence>
<keyword evidence="7 11" id="KW-0067">ATP-binding</keyword>
<dbReference type="InterPro" id="IPR033762">
    <property type="entry name" value="MCM_OB"/>
</dbReference>
<comment type="subunit">
    <text evidence="12">Component of the MCM2-7 complex.</text>
</comment>
<dbReference type="GO" id="GO:0006270">
    <property type="term" value="P:DNA replication initiation"/>
    <property type="evidence" value="ECO:0007669"/>
    <property type="project" value="UniProtKB-UniRule"/>
</dbReference>
<dbReference type="Pfam" id="PF17855">
    <property type="entry name" value="MCM_lid"/>
    <property type="match status" value="1"/>
</dbReference>
<dbReference type="AlphaFoldDB" id="A0A0D7BAK4"/>
<evidence type="ECO:0000256" key="11">
    <source>
        <dbReference type="RuleBase" id="RU004070"/>
    </source>
</evidence>
<evidence type="ECO:0000256" key="3">
    <source>
        <dbReference type="ARBA" id="ARBA00022705"/>
    </source>
</evidence>
<dbReference type="InterPro" id="IPR027925">
    <property type="entry name" value="MCM_N"/>
</dbReference>
<dbReference type="GO" id="GO:0005656">
    <property type="term" value="C:nuclear pre-replicative complex"/>
    <property type="evidence" value="ECO:0007669"/>
    <property type="project" value="UniProtKB-ARBA"/>
</dbReference>
<dbReference type="InterPro" id="IPR031327">
    <property type="entry name" value="MCM"/>
</dbReference>
<evidence type="ECO:0000256" key="4">
    <source>
        <dbReference type="ARBA" id="ARBA00022741"/>
    </source>
</evidence>
<dbReference type="GO" id="GO:0006279">
    <property type="term" value="P:premeiotic DNA replication"/>
    <property type="evidence" value="ECO:0007669"/>
    <property type="project" value="UniProtKB-ARBA"/>
</dbReference>
<dbReference type="Gene3D" id="2.20.28.10">
    <property type="match status" value="1"/>
</dbReference>
<keyword evidence="5 12" id="KW-0378">Hydrolase</keyword>
<dbReference type="FunFam" id="3.40.50.300:FF:000241">
    <property type="entry name" value="DNA helicase"/>
    <property type="match status" value="1"/>
</dbReference>
<keyword evidence="3 12" id="KW-0235">DNA replication</keyword>
<dbReference type="InterPro" id="IPR054125">
    <property type="entry name" value="MCM5_C"/>
</dbReference>